<proteinExistence type="predicted"/>
<feature type="chain" id="PRO_5002132763" description="Lipoprotein" evidence="1">
    <location>
        <begin position="24"/>
        <end position="124"/>
    </location>
</feature>
<reference evidence="2 3" key="1">
    <citation type="submission" date="2015-01" db="EMBL/GenBank/DDBJ databases">
        <authorList>
            <person name="Xiang T."/>
            <person name="Song Y."/>
            <person name="Huang L."/>
            <person name="Wang B."/>
            <person name="Wu P."/>
        </authorList>
    </citation>
    <scope>NUCLEOTIDE SEQUENCE [LARGE SCALE GENOMIC DNA]</scope>
    <source>
        <strain evidence="2 3">CcD38</strain>
    </source>
</reference>
<accession>A0A0B7I218</accession>
<feature type="signal peptide" evidence="1">
    <location>
        <begin position="1"/>
        <end position="23"/>
    </location>
</feature>
<keyword evidence="3" id="KW-1185">Reference proteome</keyword>
<dbReference type="PROSITE" id="PS51257">
    <property type="entry name" value="PROKAR_LIPOPROTEIN"/>
    <property type="match status" value="1"/>
</dbReference>
<evidence type="ECO:0008006" key="4">
    <source>
        <dbReference type="Google" id="ProtNLM"/>
    </source>
</evidence>
<name>A0A0B7I218_9FLAO</name>
<keyword evidence="1" id="KW-0732">Signal</keyword>
<organism evidence="2 3">
    <name type="scientific">Capnocytophaga canis</name>
    <dbReference type="NCBI Taxonomy" id="1848903"/>
    <lineage>
        <taxon>Bacteria</taxon>
        <taxon>Pseudomonadati</taxon>
        <taxon>Bacteroidota</taxon>
        <taxon>Flavobacteriia</taxon>
        <taxon>Flavobacteriales</taxon>
        <taxon>Flavobacteriaceae</taxon>
        <taxon>Capnocytophaga</taxon>
    </lineage>
</organism>
<dbReference type="EMBL" id="CDOI01000112">
    <property type="protein sequence ID" value="CEN44799.1"/>
    <property type="molecule type" value="Genomic_DNA"/>
</dbReference>
<gene>
    <name evidence="2" type="ORF">CCAND38_20009</name>
</gene>
<dbReference type="AlphaFoldDB" id="A0A0B7I218"/>
<protein>
    <recommendedName>
        <fullName evidence="4">Lipoprotein</fullName>
    </recommendedName>
</protein>
<dbReference type="RefSeq" id="WP_042343859.1">
    <property type="nucleotide sequence ID" value="NZ_CDOI01000112.1"/>
</dbReference>
<sequence length="124" mass="13535">MKKLITFLGMICLSAVLFSCSKSDDPADNDIFVGTYKGSIGYKSSDGEQNSDKGSVTVAKVGDDYYFRFSDGIEDLSGVKMQKGNNNLINIDLEEGLKVIRITASTLIIKYSKDGKTWTANASR</sequence>
<evidence type="ECO:0000313" key="3">
    <source>
        <dbReference type="Proteomes" id="UP000045051"/>
    </source>
</evidence>
<evidence type="ECO:0000256" key="1">
    <source>
        <dbReference type="SAM" id="SignalP"/>
    </source>
</evidence>
<dbReference type="Proteomes" id="UP000045051">
    <property type="component" value="Unassembled WGS sequence"/>
</dbReference>
<evidence type="ECO:0000313" key="2">
    <source>
        <dbReference type="EMBL" id="CEN44799.1"/>
    </source>
</evidence>